<evidence type="ECO:0000256" key="2">
    <source>
        <dbReference type="ARBA" id="ARBA00023125"/>
    </source>
</evidence>
<dbReference type="Gene3D" id="1.10.260.40">
    <property type="entry name" value="lambda repressor-like DNA-binding domains"/>
    <property type="match status" value="1"/>
</dbReference>
<dbReference type="Pfam" id="PF00717">
    <property type="entry name" value="Peptidase_S24"/>
    <property type="match status" value="1"/>
</dbReference>
<evidence type="ECO:0000313" key="5">
    <source>
        <dbReference type="EMBL" id="SEO46552.1"/>
    </source>
</evidence>
<organism evidence="5 6">
    <name type="scientific">Denitrobacterium detoxificans</name>
    <dbReference type="NCBI Taxonomy" id="79604"/>
    <lineage>
        <taxon>Bacteria</taxon>
        <taxon>Bacillati</taxon>
        <taxon>Actinomycetota</taxon>
        <taxon>Coriobacteriia</taxon>
        <taxon>Eggerthellales</taxon>
        <taxon>Eggerthellaceae</taxon>
        <taxon>Denitrobacterium</taxon>
    </lineage>
</organism>
<evidence type="ECO:0000256" key="1">
    <source>
        <dbReference type="ARBA" id="ARBA00023015"/>
    </source>
</evidence>
<reference evidence="6" key="1">
    <citation type="submission" date="2016-10" db="EMBL/GenBank/DDBJ databases">
        <authorList>
            <person name="Varghese N."/>
        </authorList>
    </citation>
    <scope>NUCLEOTIDE SEQUENCE [LARGE SCALE GENOMIC DNA]</scope>
    <source>
        <strain evidence="6">DSM 21843</strain>
    </source>
</reference>
<keyword evidence="1" id="KW-0805">Transcription regulation</keyword>
<dbReference type="InterPro" id="IPR015927">
    <property type="entry name" value="Peptidase_S24_S26A/B/C"/>
</dbReference>
<dbReference type="GO" id="GO:0003677">
    <property type="term" value="F:DNA binding"/>
    <property type="evidence" value="ECO:0007669"/>
    <property type="project" value="UniProtKB-KW"/>
</dbReference>
<evidence type="ECO:0000256" key="3">
    <source>
        <dbReference type="ARBA" id="ARBA00023163"/>
    </source>
</evidence>
<sequence>MSVRDNIRESLYAFIKLEGSKVAFADKVGVTKSAVTNWTNGNNAPDIETIAKISNMYDVPLSDILEGRVTSDDVKEPCTRWVRVPMYGSIAAGKPIEMAVVDGEMSIPIEMHKKYPRSFLLRVEGESMNKRLPNGSLALINPTKDVIDGHAYAVAVNGYNATIKRVKKYENGLELVPDSTDPTIKPKVYDFGDASTETVTVIGEVVWCVYPFDYEV</sequence>
<feature type="domain" description="HTH cro/C1-type" evidence="4">
    <location>
        <begin position="23"/>
        <end position="64"/>
    </location>
</feature>
<dbReference type="InterPro" id="IPR010982">
    <property type="entry name" value="Lambda_DNA-bd_dom_sf"/>
</dbReference>
<dbReference type="CDD" id="cd06529">
    <property type="entry name" value="S24_LexA-like"/>
    <property type="match status" value="1"/>
</dbReference>
<dbReference type="PANTHER" id="PTHR40661">
    <property type="match status" value="1"/>
</dbReference>
<dbReference type="PROSITE" id="PS50943">
    <property type="entry name" value="HTH_CROC1"/>
    <property type="match status" value="1"/>
</dbReference>
<dbReference type="InterPro" id="IPR001387">
    <property type="entry name" value="Cro/C1-type_HTH"/>
</dbReference>
<keyword evidence="3" id="KW-0804">Transcription</keyword>
<dbReference type="SMART" id="SM00530">
    <property type="entry name" value="HTH_XRE"/>
    <property type="match status" value="1"/>
</dbReference>
<evidence type="ECO:0000313" key="6">
    <source>
        <dbReference type="Proteomes" id="UP000182975"/>
    </source>
</evidence>
<keyword evidence="2" id="KW-0238">DNA-binding</keyword>
<dbReference type="AlphaFoldDB" id="A0A1H8PX18"/>
<dbReference type="EMBL" id="FOEC01000001">
    <property type="protein sequence ID" value="SEO46552.1"/>
    <property type="molecule type" value="Genomic_DNA"/>
</dbReference>
<dbReference type="Gene3D" id="2.10.109.10">
    <property type="entry name" value="Umud Fragment, subunit A"/>
    <property type="match status" value="1"/>
</dbReference>
<dbReference type="SUPFAM" id="SSF51306">
    <property type="entry name" value="LexA/Signal peptidase"/>
    <property type="match status" value="1"/>
</dbReference>
<dbReference type="InterPro" id="IPR039418">
    <property type="entry name" value="LexA-like"/>
</dbReference>
<dbReference type="SUPFAM" id="SSF47413">
    <property type="entry name" value="lambda repressor-like DNA-binding domains"/>
    <property type="match status" value="1"/>
</dbReference>
<dbReference type="InterPro" id="IPR036286">
    <property type="entry name" value="LexA/Signal_pep-like_sf"/>
</dbReference>
<dbReference type="Pfam" id="PF01381">
    <property type="entry name" value="HTH_3"/>
    <property type="match status" value="1"/>
</dbReference>
<evidence type="ECO:0000259" key="4">
    <source>
        <dbReference type="PROSITE" id="PS50943"/>
    </source>
</evidence>
<name>A0A1H8PX18_9ACTN</name>
<keyword evidence="6" id="KW-1185">Reference proteome</keyword>
<proteinExistence type="predicted"/>
<accession>A0A1H8PX18</accession>
<dbReference type="RefSeq" id="WP_066660173.1">
    <property type="nucleotide sequence ID" value="NZ_CP011402.1"/>
</dbReference>
<dbReference type="CDD" id="cd00093">
    <property type="entry name" value="HTH_XRE"/>
    <property type="match status" value="1"/>
</dbReference>
<dbReference type="OrthoDB" id="194368at2"/>
<protein>
    <submittedName>
        <fullName evidence="5">Repressor LexA</fullName>
    </submittedName>
</protein>
<gene>
    <name evidence="5" type="ORF">SAMN02910314_00351</name>
</gene>
<dbReference type="Proteomes" id="UP000182975">
    <property type="component" value="Unassembled WGS sequence"/>
</dbReference>
<dbReference type="PANTHER" id="PTHR40661:SF1">
    <property type="entry name" value="HTH CRO_C1-TYPE DOMAIN-CONTAINING PROTEIN"/>
    <property type="match status" value="1"/>
</dbReference>